<dbReference type="PROSITE" id="PS00485">
    <property type="entry name" value="A_DEAMINASE"/>
    <property type="match status" value="1"/>
</dbReference>
<dbReference type="InterPro" id="IPR006650">
    <property type="entry name" value="A/AMP_deam_AS"/>
</dbReference>
<dbReference type="SUPFAM" id="SSF51556">
    <property type="entry name" value="Metallo-dependent hydrolases"/>
    <property type="match status" value="2"/>
</dbReference>
<evidence type="ECO:0000256" key="2">
    <source>
        <dbReference type="ARBA" id="ARBA00004955"/>
    </source>
</evidence>
<dbReference type="UniPathway" id="UPA00591">
    <property type="reaction ID" value="UER00663"/>
</dbReference>
<dbReference type="OrthoDB" id="1723809at2759"/>
<dbReference type="VEuPathDB" id="ToxoDB:CSUI_003839"/>
<evidence type="ECO:0000256" key="4">
    <source>
        <dbReference type="ARBA" id="ARBA00012775"/>
    </source>
</evidence>
<keyword evidence="5" id="KW-0479">Metal-binding</keyword>
<evidence type="ECO:0000313" key="10">
    <source>
        <dbReference type="Proteomes" id="UP000221165"/>
    </source>
</evidence>
<sequence>MCALAQMLSLDLEGIDTGVASASTTRAEDGGGTGGNSGAPSKGLLKLRKGQQREAAQVMPMNYAGGLGVPAGQAQRPKVGYVRLIPSQDLAVASSVSQETLGAVKVLASVLHLRDEWIHKFPAYPSPAVRPPSFSGGKSSEPSFYPFRVPLPSACDVGIVFDGGYFKVRDSADDLIDKDHVIPDVHSYLAALREVMKAAQSPACKTFCHKRLQWLEHKFNLHIMFNGDAELAETKANFHRDFYNVRKVDTHVHHSACMHQKHLLQFIRASHPEVSPQSSGGNTCYVLSALRNYWTGIQNARTVSFDSAMSFRLKRCARRRKFHEEGSTVVAVTPDGKPQTLRDVFQEELGLTDAEDLNVDLLDVHALGNCFQRFDLFNQKYNPFGQKTLRDCSLYHVYRKINVIRSFGDLLRNIFEPLFEAVKNPREHPEIFLMLQTVVGWDSVDDESVTTPVVSGSPTLPDPDGWTGTENPPYSYWAYYMYCNIRSLNHFLASRGLNTLAFRPHCGEAGSLTHLACMFLLADGVNHGIMLKKAPVLMYLYYLKQVGLAASPLSNNALFLDLGKNPLPLFFRVGMNVSLSTDDPLIFHFTDEALLEEYSIAAHLWKLNTVDLCELARNSVLQSGFEDEFKEHWLGPGFRASGCRGNCIRKTNVSNIRLQFRADTLREELCYMHDVLALRLAFAAANRMALVPVLAQDNSTLNAEKSGSDEKHHYESNVCPSKGGLSNPAEESLTDRLPGVDADAEQAMQKLVEAAGDTFGTPGGCRARYVQRLSRKTSRLIGRGSQILICQGEEKLESEADAEVLMRLLLKGAGEDSGSRAQGESGDSIIVGDYGPTAVGSPVESAHI</sequence>
<reference evidence="9 10" key="1">
    <citation type="journal article" date="2017" name="Int. J. Parasitol.">
        <title>The genome of the protozoan parasite Cystoisospora suis and a reverse vaccinology approach to identify vaccine candidates.</title>
        <authorList>
            <person name="Palmieri N."/>
            <person name="Shrestha A."/>
            <person name="Ruttkowski B."/>
            <person name="Beck T."/>
            <person name="Vogl C."/>
            <person name="Tomley F."/>
            <person name="Blake D.P."/>
            <person name="Joachim A."/>
        </authorList>
    </citation>
    <scope>NUCLEOTIDE SEQUENCE [LARGE SCALE GENOMIC DNA]</scope>
    <source>
        <strain evidence="9 10">Wien I</strain>
    </source>
</reference>
<dbReference type="GO" id="GO:0046872">
    <property type="term" value="F:metal ion binding"/>
    <property type="evidence" value="ECO:0007669"/>
    <property type="project" value="UniProtKB-KW"/>
</dbReference>
<comment type="cofactor">
    <cofactor evidence="1">
        <name>Zn(2+)</name>
        <dbReference type="ChEBI" id="CHEBI:29105"/>
    </cofactor>
</comment>
<feature type="region of interest" description="Disordered" evidence="8">
    <location>
        <begin position="815"/>
        <end position="848"/>
    </location>
</feature>
<dbReference type="PANTHER" id="PTHR11359:SF0">
    <property type="entry name" value="AMP DEAMINASE"/>
    <property type="match status" value="1"/>
</dbReference>
<dbReference type="EMBL" id="MIGC01001733">
    <property type="protein sequence ID" value="PHJ22320.1"/>
    <property type="molecule type" value="Genomic_DNA"/>
</dbReference>
<dbReference type="AlphaFoldDB" id="A0A2C6KPA1"/>
<keyword evidence="6" id="KW-0378">Hydrolase</keyword>
<name>A0A2C6KPA1_9APIC</name>
<evidence type="ECO:0000256" key="3">
    <source>
        <dbReference type="ARBA" id="ARBA00006676"/>
    </source>
</evidence>
<accession>A0A2C6KPA1</accession>
<keyword evidence="10" id="KW-1185">Reference proteome</keyword>
<dbReference type="InterPro" id="IPR006329">
    <property type="entry name" value="AMPD"/>
</dbReference>
<evidence type="ECO:0000256" key="5">
    <source>
        <dbReference type="ARBA" id="ARBA00022723"/>
    </source>
</evidence>
<dbReference type="RefSeq" id="XP_067923997.1">
    <property type="nucleotide sequence ID" value="XM_068064034.1"/>
</dbReference>
<dbReference type="PANTHER" id="PTHR11359">
    <property type="entry name" value="AMP DEAMINASE"/>
    <property type="match status" value="1"/>
</dbReference>
<evidence type="ECO:0000256" key="6">
    <source>
        <dbReference type="ARBA" id="ARBA00022801"/>
    </source>
</evidence>
<dbReference type="EC" id="3.5.4.6" evidence="4"/>
<evidence type="ECO:0000256" key="8">
    <source>
        <dbReference type="SAM" id="MobiDB-lite"/>
    </source>
</evidence>
<evidence type="ECO:0000256" key="1">
    <source>
        <dbReference type="ARBA" id="ARBA00001947"/>
    </source>
</evidence>
<dbReference type="Gene3D" id="3.20.20.140">
    <property type="entry name" value="Metal-dependent hydrolases"/>
    <property type="match status" value="2"/>
</dbReference>
<organism evidence="9 10">
    <name type="scientific">Cystoisospora suis</name>
    <dbReference type="NCBI Taxonomy" id="483139"/>
    <lineage>
        <taxon>Eukaryota</taxon>
        <taxon>Sar</taxon>
        <taxon>Alveolata</taxon>
        <taxon>Apicomplexa</taxon>
        <taxon>Conoidasida</taxon>
        <taxon>Coccidia</taxon>
        <taxon>Eucoccidiorida</taxon>
        <taxon>Eimeriorina</taxon>
        <taxon>Sarcocystidae</taxon>
        <taxon>Cystoisospora</taxon>
    </lineage>
</organism>
<evidence type="ECO:0000313" key="9">
    <source>
        <dbReference type="EMBL" id="PHJ22320.1"/>
    </source>
</evidence>
<dbReference type="GO" id="GO:0032264">
    <property type="term" value="P:IMP salvage"/>
    <property type="evidence" value="ECO:0007669"/>
    <property type="project" value="UniProtKB-UniPathway"/>
</dbReference>
<dbReference type="InterPro" id="IPR032466">
    <property type="entry name" value="Metal_Hydrolase"/>
</dbReference>
<proteinExistence type="inferred from homology"/>
<dbReference type="GO" id="GO:0003876">
    <property type="term" value="F:AMP deaminase activity"/>
    <property type="evidence" value="ECO:0007669"/>
    <property type="project" value="UniProtKB-EC"/>
</dbReference>
<dbReference type="Pfam" id="PF19326">
    <property type="entry name" value="AMP_deaminase"/>
    <property type="match status" value="3"/>
</dbReference>
<comment type="pathway">
    <text evidence="2">Purine metabolism; IMP biosynthesis via salvage pathway; IMP from AMP: step 1/1.</text>
</comment>
<feature type="region of interest" description="Disordered" evidence="8">
    <location>
        <begin position="23"/>
        <end position="43"/>
    </location>
</feature>
<gene>
    <name evidence="9" type="ORF">CSUI_003839</name>
</gene>
<evidence type="ECO:0000256" key="7">
    <source>
        <dbReference type="ARBA" id="ARBA00022833"/>
    </source>
</evidence>
<dbReference type="GeneID" id="94427245"/>
<dbReference type="Proteomes" id="UP000221165">
    <property type="component" value="Unassembled WGS sequence"/>
</dbReference>
<dbReference type="GO" id="GO:0005829">
    <property type="term" value="C:cytosol"/>
    <property type="evidence" value="ECO:0007669"/>
    <property type="project" value="TreeGrafter"/>
</dbReference>
<feature type="compositionally biased region" description="Basic and acidic residues" evidence="8">
    <location>
        <begin position="706"/>
        <end position="715"/>
    </location>
</feature>
<feature type="region of interest" description="Disordered" evidence="8">
    <location>
        <begin position="702"/>
        <end position="735"/>
    </location>
</feature>
<comment type="caution">
    <text evidence="9">The sequence shown here is derived from an EMBL/GenBank/DDBJ whole genome shotgun (WGS) entry which is preliminary data.</text>
</comment>
<protein>
    <recommendedName>
        <fullName evidence="4">AMP deaminase</fullName>
        <ecNumber evidence="4">3.5.4.6</ecNumber>
    </recommendedName>
</protein>
<dbReference type="GO" id="GO:0046033">
    <property type="term" value="P:AMP metabolic process"/>
    <property type="evidence" value="ECO:0007669"/>
    <property type="project" value="TreeGrafter"/>
</dbReference>
<keyword evidence="7" id="KW-0862">Zinc</keyword>
<comment type="similarity">
    <text evidence="3">Belongs to the metallo-dependent hydrolases superfamily. Adenosine and AMP deaminases family.</text>
</comment>